<name>A0A3E2BLW3_9BACT</name>
<organism evidence="1 2">
    <name type="scientific">Candidatus Saccharicenans subterraneus</name>
    <dbReference type="NCBI Taxonomy" id="2508984"/>
    <lineage>
        <taxon>Bacteria</taxon>
        <taxon>Candidatus Aminicenantota</taxon>
        <taxon>Candidatus Aminicenantia</taxon>
        <taxon>Candidatus Aminicenantales</taxon>
        <taxon>Candidatus Saccharicenantaceae</taxon>
        <taxon>Candidatus Saccharicenans</taxon>
    </lineage>
</organism>
<evidence type="ECO:0000313" key="1">
    <source>
        <dbReference type="EMBL" id="RFT15684.1"/>
    </source>
</evidence>
<accession>A0A3E2BLW3</accession>
<reference evidence="1 2" key="1">
    <citation type="submission" date="2018-08" db="EMBL/GenBank/DDBJ databases">
        <title>Genome analysis of the thermophilic bacterium of the candidate phylum Aminicenantes from deep subsurface aquifer revealed its physiology and ecological role.</title>
        <authorList>
            <person name="Kadnikov V.V."/>
            <person name="Mardanov A.V."/>
            <person name="Beletsky A.V."/>
            <person name="Karnachuk O.V."/>
            <person name="Ravin N.V."/>
        </authorList>
    </citation>
    <scope>NUCLEOTIDE SEQUENCE [LARGE SCALE GENOMIC DNA]</scope>
    <source>
        <strain evidence="1">BY38</strain>
    </source>
</reference>
<protein>
    <submittedName>
        <fullName evidence="1">Uncharacterized protein</fullName>
    </submittedName>
</protein>
<dbReference type="Proteomes" id="UP000257323">
    <property type="component" value="Unassembled WGS sequence"/>
</dbReference>
<comment type="caution">
    <text evidence="1">The sequence shown here is derived from an EMBL/GenBank/DDBJ whole genome shotgun (WGS) entry which is preliminary data.</text>
</comment>
<sequence>MFKRWREGIPRSFNHQTADACAGVIHSKNEADKEPEALRRLTSAPVFG</sequence>
<evidence type="ECO:0000313" key="2">
    <source>
        <dbReference type="Proteomes" id="UP000257323"/>
    </source>
</evidence>
<gene>
    <name evidence="1" type="ORF">OP8BY_0059</name>
</gene>
<dbReference type="EMBL" id="QUAH01000007">
    <property type="protein sequence ID" value="RFT15684.1"/>
    <property type="molecule type" value="Genomic_DNA"/>
</dbReference>
<proteinExistence type="predicted"/>
<dbReference type="AlphaFoldDB" id="A0A3E2BLW3"/>